<comment type="caution">
    <text evidence="11">The sequence shown here is derived from an EMBL/GenBank/DDBJ whole genome shotgun (WGS) entry which is preliminary data.</text>
</comment>
<dbReference type="InterPro" id="IPR032466">
    <property type="entry name" value="Metal_Hydrolase"/>
</dbReference>
<dbReference type="RefSeq" id="WP_074845492.1">
    <property type="nucleotide sequence ID" value="NZ_BAAACD010000016.1"/>
</dbReference>
<sequence>MMKFTKQLREVTKKLVAVAQGRKSADLVIINGKLINVNTAEIQENIDVAISEGRIALVGDAHHCIGEDTKIIDASGQFLCPGFIDGHIHVESSMMTVREYAKTVIPHGTTSIYMDPHEIGNVLGMDGIKLMIEDGRDVPLRVNTVMPSCVPACPGFEDTGAILSAKDVEDAMLLDDISGLGEMMNFPGVLSGDDEVHRKIQSTLENNKTVTGHYSMPETAEGLNAYIASGVSCCHESVRKEDALAKIRLGMYAQLREGSAWHDVKETIRCVTEHNIDTRFVTLVSDDRHANTLIEYGHMDHIVKRAIEEGVNPINAIQMATINVAECFNVSRDLGSISPGKLADIVILDDLARVKVDKVLINGELLSDNGNLIIDIPNKSYPDFAKSTMNLPKDLTPDDFEIDSPDASMSIIATRVMEVIEAKVGIIAKKLLLPIKEGKVCCDLSQDIVKAVVVERHSGSGTMGKGFVRGFHLKSGAVASTVSHDAHNLLIVGTNDSDMALAGNTLAEVGGGMVVVKDGKILALLPLPIAGLMSEECAEKVAELVEKLDEAWKELGCDLVSPFMTMALIALAVLPELRLTNRGLVDTVNFKIVDLFV</sequence>
<dbReference type="InterPro" id="IPR026912">
    <property type="entry name" value="Adenine_deam_C"/>
</dbReference>
<evidence type="ECO:0000256" key="5">
    <source>
        <dbReference type="ARBA" id="ARBA00023211"/>
    </source>
</evidence>
<comment type="catalytic activity">
    <reaction evidence="6 8">
        <text>adenine + H2O + H(+) = hypoxanthine + NH4(+)</text>
        <dbReference type="Rhea" id="RHEA:23688"/>
        <dbReference type="ChEBI" id="CHEBI:15377"/>
        <dbReference type="ChEBI" id="CHEBI:15378"/>
        <dbReference type="ChEBI" id="CHEBI:16708"/>
        <dbReference type="ChEBI" id="CHEBI:17368"/>
        <dbReference type="ChEBI" id="CHEBI:28938"/>
        <dbReference type="EC" id="3.5.4.2"/>
    </reaction>
</comment>
<dbReference type="OrthoDB" id="9775607at2"/>
<reference evidence="11 12" key="1">
    <citation type="submission" date="2018-03" db="EMBL/GenBank/DDBJ databases">
        <title>The uncultured portion of the human microbiome is neutrally assembled.</title>
        <authorList>
            <person name="Jeraldo P."/>
            <person name="Boardman L."/>
            <person name="White B.A."/>
            <person name="Nelson H."/>
            <person name="Goldenfeld N."/>
            <person name="Chia N."/>
        </authorList>
    </citation>
    <scope>NUCLEOTIDE SEQUENCE [LARGE SCALE GENOMIC DNA]</scope>
    <source>
        <strain evidence="11">CIM:MAG 903</strain>
    </source>
</reference>
<comment type="cofactor">
    <cofactor evidence="1 8">
        <name>Mn(2+)</name>
        <dbReference type="ChEBI" id="CHEBI:29035"/>
    </cofactor>
</comment>
<dbReference type="AlphaFoldDB" id="A0A316M214"/>
<dbReference type="GO" id="GO:0006146">
    <property type="term" value="P:adenine catabolic process"/>
    <property type="evidence" value="ECO:0007669"/>
    <property type="project" value="InterPro"/>
</dbReference>
<evidence type="ECO:0000259" key="9">
    <source>
        <dbReference type="Pfam" id="PF01979"/>
    </source>
</evidence>
<proteinExistence type="inferred from homology"/>
<gene>
    <name evidence="8 11" type="primary">ade</name>
    <name evidence="11" type="ORF">DBY38_11775</name>
</gene>
<dbReference type="InterPro" id="IPR006679">
    <property type="entry name" value="Adenine_deam"/>
</dbReference>
<dbReference type="Proteomes" id="UP000246114">
    <property type="component" value="Unassembled WGS sequence"/>
</dbReference>
<dbReference type="SUPFAM" id="SSF51556">
    <property type="entry name" value="Metallo-dependent hydrolases"/>
    <property type="match status" value="1"/>
</dbReference>
<dbReference type="FunFam" id="3.20.20.140:FF:000016">
    <property type="entry name" value="Adenine deaminase"/>
    <property type="match status" value="1"/>
</dbReference>
<dbReference type="EMBL" id="QAMZ01000051">
    <property type="protein sequence ID" value="PWL52244.1"/>
    <property type="molecule type" value="Genomic_DNA"/>
</dbReference>
<evidence type="ECO:0000256" key="1">
    <source>
        <dbReference type="ARBA" id="ARBA00001936"/>
    </source>
</evidence>
<organism evidence="11 12">
    <name type="scientific">Clostridium cadaveris</name>
    <dbReference type="NCBI Taxonomy" id="1529"/>
    <lineage>
        <taxon>Bacteria</taxon>
        <taxon>Bacillati</taxon>
        <taxon>Bacillota</taxon>
        <taxon>Clostridia</taxon>
        <taxon>Eubacteriales</taxon>
        <taxon>Clostridiaceae</taxon>
        <taxon>Clostridium</taxon>
    </lineage>
</organism>
<evidence type="ECO:0000256" key="3">
    <source>
        <dbReference type="ARBA" id="ARBA00012782"/>
    </source>
</evidence>
<dbReference type="PANTHER" id="PTHR11113">
    <property type="entry name" value="N-ACETYLGLUCOSAMINE-6-PHOSPHATE DEACETYLASE"/>
    <property type="match status" value="1"/>
</dbReference>
<evidence type="ECO:0000256" key="6">
    <source>
        <dbReference type="ARBA" id="ARBA00047720"/>
    </source>
</evidence>
<dbReference type="InterPro" id="IPR011059">
    <property type="entry name" value="Metal-dep_hydrolase_composite"/>
</dbReference>
<dbReference type="HAMAP" id="MF_01518">
    <property type="entry name" value="Adenine_deamin"/>
    <property type="match status" value="1"/>
</dbReference>
<comment type="similarity">
    <text evidence="2 8">Belongs to the metallo-dependent hydrolases superfamily. Adenine deaminase family.</text>
</comment>
<feature type="domain" description="Adenine deaminase C-terminal" evidence="10">
    <location>
        <begin position="432"/>
        <end position="591"/>
    </location>
</feature>
<dbReference type="EC" id="3.5.4.2" evidence="3 8"/>
<keyword evidence="5 8" id="KW-0464">Manganese</keyword>
<evidence type="ECO:0000313" key="11">
    <source>
        <dbReference type="EMBL" id="PWL52244.1"/>
    </source>
</evidence>
<accession>A0A316M214</accession>
<dbReference type="Pfam" id="PF13382">
    <property type="entry name" value="Adenine_deam_C"/>
    <property type="match status" value="1"/>
</dbReference>
<dbReference type="Gene3D" id="3.20.20.140">
    <property type="entry name" value="Metal-dependent hydrolases"/>
    <property type="match status" value="1"/>
</dbReference>
<evidence type="ECO:0000256" key="8">
    <source>
        <dbReference type="HAMAP-Rule" id="MF_01518"/>
    </source>
</evidence>
<dbReference type="NCBIfam" id="TIGR01178">
    <property type="entry name" value="ade"/>
    <property type="match status" value="1"/>
</dbReference>
<evidence type="ECO:0000256" key="7">
    <source>
        <dbReference type="ARBA" id="ARBA00069718"/>
    </source>
</evidence>
<dbReference type="Pfam" id="PF01979">
    <property type="entry name" value="Amidohydro_1"/>
    <property type="match status" value="1"/>
</dbReference>
<feature type="domain" description="Amidohydrolase-related" evidence="9">
    <location>
        <begin position="78"/>
        <end position="365"/>
    </location>
</feature>
<evidence type="ECO:0000256" key="4">
    <source>
        <dbReference type="ARBA" id="ARBA00022801"/>
    </source>
</evidence>
<dbReference type="GO" id="GO:0000034">
    <property type="term" value="F:adenine deaminase activity"/>
    <property type="evidence" value="ECO:0007669"/>
    <property type="project" value="UniProtKB-UniRule"/>
</dbReference>
<evidence type="ECO:0000259" key="10">
    <source>
        <dbReference type="Pfam" id="PF13382"/>
    </source>
</evidence>
<dbReference type="SUPFAM" id="SSF51338">
    <property type="entry name" value="Composite domain of metallo-dependent hydrolases"/>
    <property type="match status" value="1"/>
</dbReference>
<dbReference type="CDD" id="cd01295">
    <property type="entry name" value="AdeC"/>
    <property type="match status" value="1"/>
</dbReference>
<dbReference type="Gene3D" id="2.30.40.10">
    <property type="entry name" value="Urease, subunit C, domain 1"/>
    <property type="match status" value="1"/>
</dbReference>
<protein>
    <recommendedName>
        <fullName evidence="7 8">Adenine deaminase</fullName>
        <shortName evidence="8">Adenase</shortName>
        <shortName evidence="8">Adenine aminase</shortName>
        <ecNumber evidence="3 8">3.5.4.2</ecNumber>
    </recommendedName>
</protein>
<keyword evidence="4 8" id="KW-0378">Hydrolase</keyword>
<evidence type="ECO:0000313" key="12">
    <source>
        <dbReference type="Proteomes" id="UP000246114"/>
    </source>
</evidence>
<evidence type="ECO:0000256" key="2">
    <source>
        <dbReference type="ARBA" id="ARBA00006773"/>
    </source>
</evidence>
<dbReference type="PANTHER" id="PTHR11113:SF2">
    <property type="entry name" value="ADENINE DEAMINASE"/>
    <property type="match status" value="1"/>
</dbReference>
<name>A0A316M214_9CLOT</name>
<dbReference type="InterPro" id="IPR006680">
    <property type="entry name" value="Amidohydro-rel"/>
</dbReference>